<proteinExistence type="inferred from homology"/>
<evidence type="ECO:0000313" key="15">
    <source>
        <dbReference type="Proteomes" id="UP000284022"/>
    </source>
</evidence>
<evidence type="ECO:0000256" key="3">
    <source>
        <dbReference type="ARBA" id="ARBA00022475"/>
    </source>
</evidence>
<keyword evidence="16" id="KW-1185">Reference proteome</keyword>
<dbReference type="Pfam" id="PF01757">
    <property type="entry name" value="Acyl_transf_3"/>
    <property type="match status" value="1"/>
</dbReference>
<evidence type="ECO:0000313" key="9">
    <source>
        <dbReference type="EMBL" id="MBT8727576.1"/>
    </source>
</evidence>
<evidence type="ECO:0000313" key="13">
    <source>
        <dbReference type="Proteomes" id="UP000263754"/>
    </source>
</evidence>
<feature type="transmembrane region" description="Helical" evidence="7">
    <location>
        <begin position="71"/>
        <end position="94"/>
    </location>
</feature>
<reference evidence="13 14" key="1">
    <citation type="submission" date="2018-08" db="EMBL/GenBank/DDBJ databases">
        <title>A genome reference for cultivated species of the human gut microbiota.</title>
        <authorList>
            <person name="Zou Y."/>
            <person name="Xue W."/>
            <person name="Luo G."/>
        </authorList>
    </citation>
    <scope>NUCLEOTIDE SEQUENCE [LARGE SCALE GENOMIC DNA]</scope>
    <source>
        <strain evidence="11 15">AF17-20</strain>
        <strain evidence="12 14">AM29-12AC</strain>
        <strain evidence="10 13">TM10-17</strain>
    </source>
</reference>
<feature type="transmembrane region" description="Helical" evidence="7">
    <location>
        <begin position="349"/>
        <end position="367"/>
    </location>
</feature>
<dbReference type="Proteomes" id="UP000284022">
    <property type="component" value="Unassembled WGS sequence"/>
</dbReference>
<evidence type="ECO:0000256" key="5">
    <source>
        <dbReference type="ARBA" id="ARBA00022989"/>
    </source>
</evidence>
<evidence type="ECO:0000313" key="10">
    <source>
        <dbReference type="EMBL" id="RGI80347.1"/>
    </source>
</evidence>
<keyword evidence="5 7" id="KW-1133">Transmembrane helix</keyword>
<evidence type="ECO:0000256" key="2">
    <source>
        <dbReference type="ARBA" id="ARBA00007400"/>
    </source>
</evidence>
<dbReference type="EMBL" id="QSJZ01000001">
    <property type="protein sequence ID" value="RHE26290.1"/>
    <property type="molecule type" value="Genomic_DNA"/>
</dbReference>
<sequence length="386" mass="43859">MHFNFLNNFTSNSSNVDTSKFGGESETISYLRFPLIVLVVMIHSKFDGVVVNGVGLMHDGGFPCYSTISTLVSNIIASIAVPLFYFISGFLFFFKTAFFSFDVYCSKIKKRAKTILIPYLCWNLFVILLLLAAESVFPGLLSGKNKLVVDYTFTDWLWSFYDTSHINPTVEGAFPICYQFWFLRDLMVTMVFSPIVYLGVRYLKVLFILCLGILWLINFLPAIPGFSSAAMFYFSFGAYFSIHKKDFVATMRPLLPLSLLAYLLLVSVRFIPGCMNSWYIEYVHHLSIILGMLCMIAITSYLLCMGKIKSHHFLTNSSFFIYAFHSMPLVLIIKLLFKAIQPQSDFTICMLYFLCPAITIVIGLGLYKSLVILFPKFTAIITGGRK</sequence>
<evidence type="ECO:0000313" key="12">
    <source>
        <dbReference type="EMBL" id="RHE26290.1"/>
    </source>
</evidence>
<keyword evidence="10" id="KW-0012">Acyltransferase</keyword>
<gene>
    <name evidence="12" type="ORF">DW758_02660</name>
    <name evidence="11" type="ORF">DWW83_08520</name>
    <name evidence="10" type="ORF">DXD90_00415</name>
    <name evidence="9" type="ORF">JQN06_15695</name>
</gene>
<evidence type="ECO:0000256" key="1">
    <source>
        <dbReference type="ARBA" id="ARBA00004651"/>
    </source>
</evidence>
<dbReference type="AlphaFoldDB" id="A0A173XXY4"/>
<comment type="similarity">
    <text evidence="2">Belongs to the acyltransferase 3 family.</text>
</comment>
<protein>
    <submittedName>
        <fullName evidence="10">Acyltransferase</fullName>
    </submittedName>
</protein>
<feature type="transmembrane region" description="Helical" evidence="7">
    <location>
        <begin position="316"/>
        <end position="337"/>
    </location>
</feature>
<evidence type="ECO:0000256" key="6">
    <source>
        <dbReference type="ARBA" id="ARBA00023136"/>
    </source>
</evidence>
<dbReference type="PANTHER" id="PTHR40074">
    <property type="entry name" value="O-ACETYLTRANSFERASE WECH"/>
    <property type="match status" value="1"/>
</dbReference>
<dbReference type="EMBL" id="JAFBJK010000004">
    <property type="protein sequence ID" value="MBT8727576.1"/>
    <property type="molecule type" value="Genomic_DNA"/>
</dbReference>
<name>A0A173XXY4_BACUN</name>
<comment type="subcellular location">
    <subcellularLocation>
        <location evidence="1">Cell membrane</location>
        <topology evidence="1">Multi-pass membrane protein</topology>
    </subcellularLocation>
</comment>
<feature type="domain" description="Acyltransferase 3" evidence="8">
    <location>
        <begin position="28"/>
        <end position="358"/>
    </location>
</feature>
<dbReference type="EMBL" id="QSOF01000001">
    <property type="protein sequence ID" value="RGI80347.1"/>
    <property type="molecule type" value="Genomic_DNA"/>
</dbReference>
<keyword evidence="3" id="KW-1003">Cell membrane</keyword>
<evidence type="ECO:0000313" key="16">
    <source>
        <dbReference type="Proteomes" id="UP001196342"/>
    </source>
</evidence>
<dbReference type="Proteomes" id="UP000263754">
    <property type="component" value="Unassembled WGS sequence"/>
</dbReference>
<dbReference type="EMBL" id="QRXV01000007">
    <property type="protein sequence ID" value="RGU39868.1"/>
    <property type="molecule type" value="Genomic_DNA"/>
</dbReference>
<organism evidence="10 13">
    <name type="scientific">Bacteroides uniformis</name>
    <dbReference type="NCBI Taxonomy" id="820"/>
    <lineage>
        <taxon>Bacteria</taxon>
        <taxon>Pseudomonadati</taxon>
        <taxon>Bacteroidota</taxon>
        <taxon>Bacteroidia</taxon>
        <taxon>Bacteroidales</taxon>
        <taxon>Bacteroidaceae</taxon>
        <taxon>Bacteroides</taxon>
    </lineage>
</organism>
<evidence type="ECO:0000256" key="4">
    <source>
        <dbReference type="ARBA" id="ARBA00022692"/>
    </source>
</evidence>
<reference evidence="9 16" key="2">
    <citation type="submission" date="2020-12" db="EMBL/GenBank/DDBJ databases">
        <title>Microorganisms.</title>
        <authorList>
            <person name="Matos J."/>
            <person name="Faleiro L."/>
            <person name="Duarte I."/>
        </authorList>
    </citation>
    <scope>NUCLEOTIDE SEQUENCE [LARGE SCALE GENOMIC DNA]</scope>
    <source>
        <strain evidence="9 16">PtFD3Pch2</strain>
    </source>
</reference>
<feature type="transmembrane region" description="Helical" evidence="7">
    <location>
        <begin position="30"/>
        <end position="51"/>
    </location>
</feature>
<feature type="transmembrane region" description="Helical" evidence="7">
    <location>
        <begin position="115"/>
        <end position="133"/>
    </location>
</feature>
<dbReference type="GO" id="GO:0005886">
    <property type="term" value="C:plasma membrane"/>
    <property type="evidence" value="ECO:0007669"/>
    <property type="project" value="UniProtKB-SubCell"/>
</dbReference>
<accession>A0A173XXY4</accession>
<dbReference type="Proteomes" id="UP000283601">
    <property type="component" value="Unassembled WGS sequence"/>
</dbReference>
<keyword evidence="6 7" id="KW-0472">Membrane</keyword>
<dbReference type="InterPro" id="IPR002656">
    <property type="entry name" value="Acyl_transf_3_dom"/>
</dbReference>
<dbReference type="PANTHER" id="PTHR40074:SF2">
    <property type="entry name" value="O-ACETYLTRANSFERASE WECH"/>
    <property type="match status" value="1"/>
</dbReference>
<dbReference type="GO" id="GO:0016413">
    <property type="term" value="F:O-acetyltransferase activity"/>
    <property type="evidence" value="ECO:0007669"/>
    <property type="project" value="TreeGrafter"/>
</dbReference>
<evidence type="ECO:0000313" key="14">
    <source>
        <dbReference type="Proteomes" id="UP000283601"/>
    </source>
</evidence>
<comment type="caution">
    <text evidence="10">The sequence shown here is derived from an EMBL/GenBank/DDBJ whole genome shotgun (WGS) entry which is preliminary data.</text>
</comment>
<keyword evidence="10" id="KW-0808">Transferase</keyword>
<evidence type="ECO:0000313" key="11">
    <source>
        <dbReference type="EMBL" id="RGU39868.1"/>
    </source>
</evidence>
<evidence type="ECO:0000256" key="7">
    <source>
        <dbReference type="SAM" id="Phobius"/>
    </source>
</evidence>
<dbReference type="GO" id="GO:0009246">
    <property type="term" value="P:enterobacterial common antigen biosynthetic process"/>
    <property type="evidence" value="ECO:0007669"/>
    <property type="project" value="TreeGrafter"/>
</dbReference>
<feature type="transmembrane region" description="Helical" evidence="7">
    <location>
        <begin position="283"/>
        <end position="304"/>
    </location>
</feature>
<keyword evidence="4 7" id="KW-0812">Transmembrane</keyword>
<dbReference type="Proteomes" id="UP001196342">
    <property type="component" value="Unassembled WGS sequence"/>
</dbReference>
<evidence type="ECO:0000259" key="8">
    <source>
        <dbReference type="Pfam" id="PF01757"/>
    </source>
</evidence>
<feature type="transmembrane region" description="Helical" evidence="7">
    <location>
        <begin position="254"/>
        <end position="271"/>
    </location>
</feature>